<dbReference type="Proteomes" id="UP000192330">
    <property type="component" value="Unassembled WGS sequence"/>
</dbReference>
<comment type="similarity">
    <text evidence="1">Belongs to the glycosyltransferase 2 family.</text>
</comment>
<proteinExistence type="inferred from homology"/>
<dbReference type="PANTHER" id="PTHR43179">
    <property type="entry name" value="RHAMNOSYLTRANSFERASE WBBL"/>
    <property type="match status" value="1"/>
</dbReference>
<evidence type="ECO:0000256" key="1">
    <source>
        <dbReference type="ARBA" id="ARBA00006739"/>
    </source>
</evidence>
<protein>
    <submittedName>
        <fullName evidence="6">Glycosyltransferase, GT2 family</fullName>
    </submittedName>
</protein>
<keyword evidence="4" id="KW-0472">Membrane</keyword>
<dbReference type="InterPro" id="IPR001173">
    <property type="entry name" value="Glyco_trans_2-like"/>
</dbReference>
<dbReference type="STRING" id="1387277.SAMN06295998_1359"/>
<evidence type="ECO:0000256" key="4">
    <source>
        <dbReference type="SAM" id="Phobius"/>
    </source>
</evidence>
<organism evidence="6 7">
    <name type="scientific">Primorskyibacter flagellatus</name>
    <dbReference type="NCBI Taxonomy" id="1387277"/>
    <lineage>
        <taxon>Bacteria</taxon>
        <taxon>Pseudomonadati</taxon>
        <taxon>Pseudomonadota</taxon>
        <taxon>Alphaproteobacteria</taxon>
        <taxon>Rhodobacterales</taxon>
        <taxon>Roseobacteraceae</taxon>
        <taxon>Primorskyibacter</taxon>
    </lineage>
</organism>
<evidence type="ECO:0000313" key="6">
    <source>
        <dbReference type="EMBL" id="SMD11411.1"/>
    </source>
</evidence>
<sequence>MTHSESAKTAAGLVEVSVIIVNYGTDMLAIESINSVLAQKHDGRNVDVHVLDNASPGDDAARLRATFGGSDYAGRVTLYTETENHGFGRGNNIVLRALAEGERTPEYVFLLNPDARLENDAITILAGFLDSHPGAAAAGAGICLPGGAPVTAAFRFPSAMGEFARAANVGIIDRALKHWRIPLPPDLPRGPVDWVAGAAVMFRYDVLAEMNGFDEDFFLYYEEVELMHRIHQVGHDIWYVPEARVSHVEGAATRMRSGDTHRTVRPRYWYESWRHYYLKTHGRVGTLVAASACISGAAINNFISLLRRQIPRTPRHFSRDFGRFVLRPLVSVRKQVE</sequence>
<keyword evidence="3 6" id="KW-0808">Transferase</keyword>
<dbReference type="SUPFAM" id="SSF53448">
    <property type="entry name" value="Nucleotide-diphospho-sugar transferases"/>
    <property type="match status" value="1"/>
</dbReference>
<name>A0A1W2EP03_9RHOB</name>
<dbReference type="PANTHER" id="PTHR43179:SF12">
    <property type="entry name" value="GALACTOFURANOSYLTRANSFERASE GLFT2"/>
    <property type="match status" value="1"/>
</dbReference>
<feature type="transmembrane region" description="Helical" evidence="4">
    <location>
        <begin position="284"/>
        <end position="306"/>
    </location>
</feature>
<dbReference type="EMBL" id="FWYD01000035">
    <property type="protein sequence ID" value="SMD11411.1"/>
    <property type="molecule type" value="Genomic_DNA"/>
</dbReference>
<evidence type="ECO:0000259" key="5">
    <source>
        <dbReference type="Pfam" id="PF00535"/>
    </source>
</evidence>
<reference evidence="6 7" key="1">
    <citation type="submission" date="2017-04" db="EMBL/GenBank/DDBJ databases">
        <authorList>
            <person name="Afonso C.L."/>
            <person name="Miller P.J."/>
            <person name="Scott M.A."/>
            <person name="Spackman E."/>
            <person name="Goraichik I."/>
            <person name="Dimitrov K.M."/>
            <person name="Suarez D.L."/>
            <person name="Swayne D.E."/>
        </authorList>
    </citation>
    <scope>NUCLEOTIDE SEQUENCE [LARGE SCALE GENOMIC DNA]</scope>
    <source>
        <strain evidence="6 7">CGMCC 1.12644</strain>
    </source>
</reference>
<evidence type="ECO:0000313" key="7">
    <source>
        <dbReference type="Proteomes" id="UP000192330"/>
    </source>
</evidence>
<keyword evidence="7" id="KW-1185">Reference proteome</keyword>
<feature type="domain" description="Glycosyltransferase 2-like" evidence="5">
    <location>
        <begin position="17"/>
        <end position="139"/>
    </location>
</feature>
<gene>
    <name evidence="6" type="ORF">SAMN06295998_1359</name>
</gene>
<keyword evidence="4" id="KW-0812">Transmembrane</keyword>
<accession>A0A1W2EP03</accession>
<dbReference type="InterPro" id="IPR029044">
    <property type="entry name" value="Nucleotide-diphossugar_trans"/>
</dbReference>
<keyword evidence="2" id="KW-0328">Glycosyltransferase</keyword>
<keyword evidence="4" id="KW-1133">Transmembrane helix</keyword>
<evidence type="ECO:0000256" key="2">
    <source>
        <dbReference type="ARBA" id="ARBA00022676"/>
    </source>
</evidence>
<dbReference type="OrthoDB" id="9771846at2"/>
<dbReference type="Pfam" id="PF00535">
    <property type="entry name" value="Glycos_transf_2"/>
    <property type="match status" value="1"/>
</dbReference>
<dbReference type="Gene3D" id="3.90.550.10">
    <property type="entry name" value="Spore Coat Polysaccharide Biosynthesis Protein SpsA, Chain A"/>
    <property type="match status" value="1"/>
</dbReference>
<dbReference type="RefSeq" id="WP_084355074.1">
    <property type="nucleotide sequence ID" value="NZ_FWYD01000035.1"/>
</dbReference>
<dbReference type="GO" id="GO:0016757">
    <property type="term" value="F:glycosyltransferase activity"/>
    <property type="evidence" value="ECO:0007669"/>
    <property type="project" value="UniProtKB-KW"/>
</dbReference>
<dbReference type="AlphaFoldDB" id="A0A1W2EP03"/>
<evidence type="ECO:0000256" key="3">
    <source>
        <dbReference type="ARBA" id="ARBA00022679"/>
    </source>
</evidence>